<reference evidence="9 10" key="1">
    <citation type="submission" date="2019-06" db="EMBL/GenBank/DDBJ databases">
        <authorList>
            <person name="Li F."/>
        </authorList>
    </citation>
    <scope>NUCLEOTIDE SEQUENCE [LARGE SCALE GENOMIC DNA]</scope>
    <source>
        <strain evidence="9 10">10F1D-1</strain>
    </source>
</reference>
<dbReference type="Gene3D" id="1.20.1250.20">
    <property type="entry name" value="MFS general substrate transporter like domains"/>
    <property type="match status" value="2"/>
</dbReference>
<dbReference type="InterPro" id="IPR011701">
    <property type="entry name" value="MFS"/>
</dbReference>
<keyword evidence="6 7" id="KW-0472">Membrane</keyword>
<accession>A0A506XT05</accession>
<dbReference type="Proteomes" id="UP000316252">
    <property type="component" value="Unassembled WGS sequence"/>
</dbReference>
<keyword evidence="5 7" id="KW-1133">Transmembrane helix</keyword>
<feature type="transmembrane region" description="Helical" evidence="7">
    <location>
        <begin position="170"/>
        <end position="188"/>
    </location>
</feature>
<gene>
    <name evidence="9" type="ORF">FJ657_08695</name>
</gene>
<comment type="subcellular location">
    <subcellularLocation>
        <location evidence="1">Cell membrane</location>
        <topology evidence="1">Multi-pass membrane protein</topology>
    </subcellularLocation>
</comment>
<evidence type="ECO:0000256" key="3">
    <source>
        <dbReference type="ARBA" id="ARBA00022475"/>
    </source>
</evidence>
<evidence type="ECO:0000313" key="9">
    <source>
        <dbReference type="EMBL" id="TPW75914.1"/>
    </source>
</evidence>
<dbReference type="InterPro" id="IPR050171">
    <property type="entry name" value="MFS_Transporters"/>
</dbReference>
<feature type="transmembrane region" description="Helical" evidence="7">
    <location>
        <begin position="81"/>
        <end position="99"/>
    </location>
</feature>
<name>A0A506XT05_9MICO</name>
<keyword evidence="10" id="KW-1185">Reference proteome</keyword>
<evidence type="ECO:0000256" key="4">
    <source>
        <dbReference type="ARBA" id="ARBA00022692"/>
    </source>
</evidence>
<dbReference type="SUPFAM" id="SSF103473">
    <property type="entry name" value="MFS general substrate transporter"/>
    <property type="match status" value="1"/>
</dbReference>
<dbReference type="InterPro" id="IPR020846">
    <property type="entry name" value="MFS_dom"/>
</dbReference>
<dbReference type="InterPro" id="IPR001958">
    <property type="entry name" value="Tet-R_TetA/multi-R_MdtG-like"/>
</dbReference>
<dbReference type="AlphaFoldDB" id="A0A506XT05"/>
<feature type="transmembrane region" description="Helical" evidence="7">
    <location>
        <begin position="298"/>
        <end position="318"/>
    </location>
</feature>
<dbReference type="InterPro" id="IPR036259">
    <property type="entry name" value="MFS_trans_sf"/>
</dbReference>
<feature type="transmembrane region" description="Helical" evidence="7">
    <location>
        <begin position="147"/>
        <end position="164"/>
    </location>
</feature>
<dbReference type="RefSeq" id="WP_141163272.1">
    <property type="nucleotide sequence ID" value="NZ_VHQG01000002.1"/>
</dbReference>
<feature type="transmembrane region" description="Helical" evidence="7">
    <location>
        <begin position="386"/>
        <end position="410"/>
    </location>
</feature>
<dbReference type="Pfam" id="PF07690">
    <property type="entry name" value="MFS_1"/>
    <property type="match status" value="1"/>
</dbReference>
<keyword evidence="4 7" id="KW-0812">Transmembrane</keyword>
<protein>
    <submittedName>
        <fullName evidence="9">MFS transporter</fullName>
    </submittedName>
</protein>
<evidence type="ECO:0000256" key="5">
    <source>
        <dbReference type="ARBA" id="ARBA00022989"/>
    </source>
</evidence>
<dbReference type="PROSITE" id="PS50850">
    <property type="entry name" value="MFS"/>
    <property type="match status" value="1"/>
</dbReference>
<evidence type="ECO:0000256" key="7">
    <source>
        <dbReference type="SAM" id="Phobius"/>
    </source>
</evidence>
<dbReference type="OrthoDB" id="3285241at2"/>
<dbReference type="GO" id="GO:0022857">
    <property type="term" value="F:transmembrane transporter activity"/>
    <property type="evidence" value="ECO:0007669"/>
    <property type="project" value="InterPro"/>
</dbReference>
<dbReference type="PANTHER" id="PTHR23517:SF3">
    <property type="entry name" value="INTEGRAL MEMBRANE TRANSPORT PROTEIN"/>
    <property type="match status" value="1"/>
</dbReference>
<feature type="domain" description="Major facilitator superfamily (MFS) profile" evidence="8">
    <location>
        <begin position="15"/>
        <end position="415"/>
    </location>
</feature>
<dbReference type="PANTHER" id="PTHR23517">
    <property type="entry name" value="RESISTANCE PROTEIN MDTM, PUTATIVE-RELATED-RELATED"/>
    <property type="match status" value="1"/>
</dbReference>
<feature type="transmembrane region" description="Helical" evidence="7">
    <location>
        <begin position="324"/>
        <end position="348"/>
    </location>
</feature>
<dbReference type="PRINTS" id="PR01035">
    <property type="entry name" value="TCRTETA"/>
</dbReference>
<feature type="transmembrane region" description="Helical" evidence="7">
    <location>
        <begin position="233"/>
        <end position="249"/>
    </location>
</feature>
<proteinExistence type="predicted"/>
<dbReference type="EMBL" id="VHQG01000002">
    <property type="protein sequence ID" value="TPW75914.1"/>
    <property type="molecule type" value="Genomic_DNA"/>
</dbReference>
<feature type="transmembrane region" description="Helical" evidence="7">
    <location>
        <begin position="360"/>
        <end position="380"/>
    </location>
</feature>
<feature type="transmembrane region" description="Helical" evidence="7">
    <location>
        <begin position="269"/>
        <end position="286"/>
    </location>
</feature>
<feature type="transmembrane region" description="Helical" evidence="7">
    <location>
        <begin position="47"/>
        <end position="69"/>
    </location>
</feature>
<comment type="caution">
    <text evidence="9">The sequence shown here is derived from an EMBL/GenBank/DDBJ whole genome shotgun (WGS) entry which is preliminary data.</text>
</comment>
<feature type="transmembrane region" description="Helical" evidence="7">
    <location>
        <begin position="105"/>
        <end position="126"/>
    </location>
</feature>
<evidence type="ECO:0000256" key="1">
    <source>
        <dbReference type="ARBA" id="ARBA00004651"/>
    </source>
</evidence>
<evidence type="ECO:0000256" key="2">
    <source>
        <dbReference type="ARBA" id="ARBA00022448"/>
    </source>
</evidence>
<organism evidence="9 10">
    <name type="scientific">Schumannella soli</name>
    <dbReference type="NCBI Taxonomy" id="2590779"/>
    <lineage>
        <taxon>Bacteria</taxon>
        <taxon>Bacillati</taxon>
        <taxon>Actinomycetota</taxon>
        <taxon>Actinomycetes</taxon>
        <taxon>Micrococcales</taxon>
        <taxon>Microbacteriaceae</taxon>
        <taxon>Schumannella</taxon>
    </lineage>
</organism>
<dbReference type="GO" id="GO:0005886">
    <property type="term" value="C:plasma membrane"/>
    <property type="evidence" value="ECO:0007669"/>
    <property type="project" value="UniProtKB-SubCell"/>
</dbReference>
<evidence type="ECO:0000259" key="8">
    <source>
        <dbReference type="PROSITE" id="PS50850"/>
    </source>
</evidence>
<keyword evidence="2" id="KW-0813">Transport</keyword>
<evidence type="ECO:0000256" key="6">
    <source>
        <dbReference type="ARBA" id="ARBA00023136"/>
    </source>
</evidence>
<sequence>MTETDTAPAFRWRSVLVVALLPTVLFSIGEGAVLPIIPVVAQSLGAQLALAGLIAAMITLGTLLGDLPSGAIVARIGERKAMMGAAVLAAVGGGLSLLARTPLLLGLGILLIGIATAVFALARHAFMTSFVPIRYRARALSSLGGTFRFGYLVGPFLTAGIIHLTGLAAAAFWIHLSCCLAVIVLLALTRDPSETVAAARREHRARAGQPLETDALELAPEGLFATLRRNRRVLLSLGFGSMLVAALRASRQVILPLWAVAIGMHEADAAVLIGVAGAVDFALFYLGGQVMDRFGRLWTAVPSMIGLGLGHLALAASAPFGSPVWWFVAVALLLAVSNGIGSGILMTLGADLADPARPAAFLGAWRFCNDSGGAAAPLLVSAVTALAGLPVAAALLGVLGLTGAVVLRVFEPRYSSRR</sequence>
<keyword evidence="3" id="KW-1003">Cell membrane</keyword>
<evidence type="ECO:0000313" key="10">
    <source>
        <dbReference type="Proteomes" id="UP000316252"/>
    </source>
</evidence>